<keyword evidence="1" id="KW-0732">Signal</keyword>
<evidence type="ECO:0000256" key="2">
    <source>
        <dbReference type="SAM" id="Phobius"/>
    </source>
</evidence>
<evidence type="ECO:0000313" key="4">
    <source>
        <dbReference type="EMBL" id="OGE28338.1"/>
    </source>
</evidence>
<proteinExistence type="predicted"/>
<comment type="caution">
    <text evidence="4">The sequence shown here is derived from an EMBL/GenBank/DDBJ whole genome shotgun (WGS) entry which is preliminary data.</text>
</comment>
<sequence length="151" mass="17074">MKQSKTVYLVFALLTIVVLIMLVQILKFSEKPTPSPSGNASPPPITQFIPPPKFKIVSNISGQLVKVNEAIKITFDRPVDNESLTLEVFPKEEVVILFNPSLTELSVKPTNAWDFNTGYTIKVSKSTRSQDREFLDKDYEFSFQTKPYMGI</sequence>
<evidence type="ECO:0000313" key="5">
    <source>
        <dbReference type="Proteomes" id="UP000177555"/>
    </source>
</evidence>
<dbReference type="AlphaFoldDB" id="A0A1F5JIG3"/>
<protein>
    <recommendedName>
        <fullName evidence="3">SbsA Ig-like domain-containing protein</fullName>
    </recommendedName>
</protein>
<keyword evidence="2" id="KW-0812">Transmembrane</keyword>
<dbReference type="EMBL" id="MFCP01000020">
    <property type="protein sequence ID" value="OGE28338.1"/>
    <property type="molecule type" value="Genomic_DNA"/>
</dbReference>
<feature type="transmembrane region" description="Helical" evidence="2">
    <location>
        <begin position="7"/>
        <end position="26"/>
    </location>
</feature>
<dbReference type="InterPro" id="IPR032812">
    <property type="entry name" value="SbsA_Ig"/>
</dbReference>
<accession>A0A1F5JIG3</accession>
<evidence type="ECO:0000256" key="1">
    <source>
        <dbReference type="ARBA" id="ARBA00022729"/>
    </source>
</evidence>
<reference evidence="4 5" key="1">
    <citation type="journal article" date="2016" name="Nat. Commun.">
        <title>Thousands of microbial genomes shed light on interconnected biogeochemical processes in an aquifer system.</title>
        <authorList>
            <person name="Anantharaman K."/>
            <person name="Brown C.T."/>
            <person name="Hug L.A."/>
            <person name="Sharon I."/>
            <person name="Castelle C.J."/>
            <person name="Probst A.J."/>
            <person name="Thomas B.C."/>
            <person name="Singh A."/>
            <person name="Wilkins M.J."/>
            <person name="Karaoz U."/>
            <person name="Brodie E.L."/>
            <person name="Williams K.H."/>
            <person name="Hubbard S.S."/>
            <person name="Banfield J.F."/>
        </authorList>
    </citation>
    <scope>NUCLEOTIDE SEQUENCE [LARGE SCALE GENOMIC DNA]</scope>
</reference>
<dbReference type="Proteomes" id="UP000177555">
    <property type="component" value="Unassembled WGS sequence"/>
</dbReference>
<feature type="domain" description="SbsA Ig-like" evidence="3">
    <location>
        <begin position="65"/>
        <end position="145"/>
    </location>
</feature>
<keyword evidence="2" id="KW-0472">Membrane</keyword>
<dbReference type="Gene3D" id="2.60.40.3710">
    <property type="match status" value="1"/>
</dbReference>
<dbReference type="Pfam" id="PF13205">
    <property type="entry name" value="Big_5"/>
    <property type="match status" value="1"/>
</dbReference>
<evidence type="ECO:0000259" key="3">
    <source>
        <dbReference type="Pfam" id="PF13205"/>
    </source>
</evidence>
<organism evidence="4 5">
    <name type="scientific">Candidatus Daviesbacteria bacterium RIFCSPHIGHO2_01_FULL_40_11</name>
    <dbReference type="NCBI Taxonomy" id="1797762"/>
    <lineage>
        <taxon>Bacteria</taxon>
        <taxon>Candidatus Daviesiibacteriota</taxon>
    </lineage>
</organism>
<keyword evidence="2" id="KW-1133">Transmembrane helix</keyword>
<gene>
    <name evidence="4" type="ORF">A2867_04995</name>
</gene>
<name>A0A1F5JIG3_9BACT</name>